<reference evidence="2" key="2">
    <citation type="submission" date="2021-04" db="EMBL/GenBank/DDBJ databases">
        <authorList>
            <person name="Dong X."/>
        </authorList>
    </citation>
    <scope>NUCLEOTIDE SEQUENCE</scope>
    <source>
        <strain evidence="2">ZWT</strain>
    </source>
</reference>
<dbReference type="GO" id="GO:0046872">
    <property type="term" value="F:metal ion binding"/>
    <property type="evidence" value="ECO:0007669"/>
    <property type="project" value="InterPro"/>
</dbReference>
<dbReference type="PROSITE" id="PS50846">
    <property type="entry name" value="HMA_2"/>
    <property type="match status" value="1"/>
</dbReference>
<dbReference type="Pfam" id="PF00403">
    <property type="entry name" value="HMA"/>
    <property type="match status" value="1"/>
</dbReference>
<sequence>MNSVHYNIGGLAGPESKTRVKNALNKIEGVQNVIVDVPRGTIEVKYNEKTTEVEIKNSIENTGYVIQ</sequence>
<feature type="domain" description="HMA" evidence="1">
    <location>
        <begin position="2"/>
        <end position="67"/>
    </location>
</feature>
<dbReference type="CDD" id="cd00371">
    <property type="entry name" value="HMA"/>
    <property type="match status" value="1"/>
</dbReference>
<dbReference type="Proteomes" id="UP001056429">
    <property type="component" value="Unassembled WGS sequence"/>
</dbReference>
<dbReference type="InterPro" id="IPR006121">
    <property type="entry name" value="HMA_dom"/>
</dbReference>
<evidence type="ECO:0000313" key="3">
    <source>
        <dbReference type="Proteomes" id="UP001056429"/>
    </source>
</evidence>
<keyword evidence="3" id="KW-1185">Reference proteome</keyword>
<gene>
    <name evidence="2" type="ORF">KDK92_17160</name>
</gene>
<organism evidence="2 3">
    <name type="scientific">Oceanirhabdus seepicola</name>
    <dbReference type="NCBI Taxonomy" id="2828781"/>
    <lineage>
        <taxon>Bacteria</taxon>
        <taxon>Bacillati</taxon>
        <taxon>Bacillota</taxon>
        <taxon>Clostridia</taxon>
        <taxon>Eubacteriales</taxon>
        <taxon>Clostridiaceae</taxon>
        <taxon>Oceanirhabdus</taxon>
    </lineage>
</organism>
<comment type="caution">
    <text evidence="2">The sequence shown here is derived from an EMBL/GenBank/DDBJ whole genome shotgun (WGS) entry which is preliminary data.</text>
</comment>
<dbReference type="RefSeq" id="WP_250860586.1">
    <property type="nucleotide sequence ID" value="NZ_JAGSOJ010000004.1"/>
</dbReference>
<name>A0A9J6P3W0_9CLOT</name>
<accession>A0A9J6P3W0</accession>
<evidence type="ECO:0000313" key="2">
    <source>
        <dbReference type="EMBL" id="MCM1991466.1"/>
    </source>
</evidence>
<dbReference type="InterPro" id="IPR036163">
    <property type="entry name" value="HMA_dom_sf"/>
</dbReference>
<reference evidence="2" key="1">
    <citation type="journal article" date="2021" name="mSystems">
        <title>Bacteria and Archaea Synergistically Convert Glycine Betaine to Biogenic Methane in the Formosa Cold Seep of the South China Sea.</title>
        <authorList>
            <person name="Li L."/>
            <person name="Zhang W."/>
            <person name="Zhang S."/>
            <person name="Song L."/>
            <person name="Sun Q."/>
            <person name="Zhang H."/>
            <person name="Xiang H."/>
            <person name="Dong X."/>
        </authorList>
    </citation>
    <scope>NUCLEOTIDE SEQUENCE</scope>
    <source>
        <strain evidence="2">ZWT</strain>
    </source>
</reference>
<dbReference type="SUPFAM" id="SSF55008">
    <property type="entry name" value="HMA, heavy metal-associated domain"/>
    <property type="match status" value="1"/>
</dbReference>
<dbReference type="AlphaFoldDB" id="A0A9J6P3W0"/>
<protein>
    <submittedName>
        <fullName evidence="2">Heavy-metal-associated domain-containing protein</fullName>
    </submittedName>
</protein>
<evidence type="ECO:0000259" key="1">
    <source>
        <dbReference type="PROSITE" id="PS50846"/>
    </source>
</evidence>
<proteinExistence type="predicted"/>
<dbReference type="EMBL" id="JAGSOJ010000004">
    <property type="protein sequence ID" value="MCM1991466.1"/>
    <property type="molecule type" value="Genomic_DNA"/>
</dbReference>
<dbReference type="Gene3D" id="3.30.70.100">
    <property type="match status" value="1"/>
</dbReference>